<dbReference type="Gene3D" id="3.20.20.70">
    <property type="entry name" value="Aldolase class I"/>
    <property type="match status" value="1"/>
</dbReference>
<comment type="subcellular location">
    <subcellularLocation>
        <location evidence="2 9 11">Cytoplasm</location>
    </subcellularLocation>
</comment>
<dbReference type="GO" id="GO:0000162">
    <property type="term" value="P:L-tryptophan biosynthetic process"/>
    <property type="evidence" value="ECO:0007669"/>
    <property type="project" value="TreeGrafter"/>
</dbReference>
<dbReference type="PANTHER" id="PTHR43090">
    <property type="entry name" value="1-(5-PHOSPHORIBOSYL)-5-[(5-PHOSPHORIBOSYLAMINO)METHYLIDENEAMINO] IMIDAZOLE-4-CARBOXAMIDE ISOMERASE"/>
    <property type="match status" value="1"/>
</dbReference>
<evidence type="ECO:0000313" key="13">
    <source>
        <dbReference type="Proteomes" id="UP000807825"/>
    </source>
</evidence>
<dbReference type="InterPro" id="IPR023016">
    <property type="entry name" value="HisA/PriA"/>
</dbReference>
<dbReference type="PANTHER" id="PTHR43090:SF2">
    <property type="entry name" value="1-(5-PHOSPHORIBOSYL)-5-[(5-PHOSPHORIBOSYLAMINO)METHYLIDENEAMINO] IMIDAZOLE-4-CARBOXAMIDE ISOMERASE"/>
    <property type="match status" value="1"/>
</dbReference>
<dbReference type="SUPFAM" id="SSF51366">
    <property type="entry name" value="Ribulose-phoshate binding barrel"/>
    <property type="match status" value="1"/>
</dbReference>
<evidence type="ECO:0000256" key="9">
    <source>
        <dbReference type="HAMAP-Rule" id="MF_01014"/>
    </source>
</evidence>
<keyword evidence="6 9" id="KW-0028">Amino-acid biosynthesis</keyword>
<reference evidence="12" key="1">
    <citation type="submission" date="2020-07" db="EMBL/GenBank/DDBJ databases">
        <title>Huge and variable diversity of episymbiotic CPR bacteria and DPANN archaea in groundwater ecosystems.</title>
        <authorList>
            <person name="He C.Y."/>
            <person name="Keren R."/>
            <person name="Whittaker M."/>
            <person name="Farag I.F."/>
            <person name="Doudna J."/>
            <person name="Cate J.H.D."/>
            <person name="Banfield J.F."/>
        </authorList>
    </citation>
    <scope>NUCLEOTIDE SEQUENCE</scope>
    <source>
        <strain evidence="12">NC_groundwater_1664_Pr3_B-0.1um_52_9</strain>
    </source>
</reference>
<gene>
    <name evidence="9 12" type="primary">hisA</name>
    <name evidence="12" type="ORF">HY912_03270</name>
</gene>
<dbReference type="FunFam" id="3.20.20.70:FF:000009">
    <property type="entry name" value="1-(5-phosphoribosyl)-5-[(5-phosphoribosylamino)methylideneamino] imidazole-4-carboxamide isomerase"/>
    <property type="match status" value="1"/>
</dbReference>
<dbReference type="NCBIfam" id="TIGR00007">
    <property type="entry name" value="1-(5-phosphoribosyl)-5-[(5-phosphoribosylamino)methylideneamino]imidazole-4-carboxamide isomerase"/>
    <property type="match status" value="1"/>
</dbReference>
<evidence type="ECO:0000256" key="4">
    <source>
        <dbReference type="ARBA" id="ARBA00009667"/>
    </source>
</evidence>
<dbReference type="GO" id="GO:0005737">
    <property type="term" value="C:cytoplasm"/>
    <property type="evidence" value="ECO:0007669"/>
    <property type="project" value="UniProtKB-SubCell"/>
</dbReference>
<dbReference type="InterPro" id="IPR006063">
    <property type="entry name" value="HisA_bact_arch"/>
</dbReference>
<sequence length="241" mass="25740">MIIIPAIDLKEGKCVRLRQGKMDSSTVFNEDPAAQARLWVDSGASRIHVVDLDGSVGGTPVNLRQIERIVNAVRVPVQLGGGIRNVETIRMYLDTGINTVILGTLAAKEPDRVLGFMRQFPGHVAVGIDAKSGLVAIHGWTESADITAIQLASHLSEGSPAAFIYTDIDRDGMMRGPNIGATREFAISTNTPVILSGGVSTISDVEMILPLEKDGVMGIIIGRALYEGKIDLKEAVRLAEG</sequence>
<name>A0A9D6UZ17_9BACT</name>
<organism evidence="12 13">
    <name type="scientific">Desulfomonile tiedjei</name>
    <dbReference type="NCBI Taxonomy" id="2358"/>
    <lineage>
        <taxon>Bacteria</taxon>
        <taxon>Pseudomonadati</taxon>
        <taxon>Thermodesulfobacteriota</taxon>
        <taxon>Desulfomonilia</taxon>
        <taxon>Desulfomonilales</taxon>
        <taxon>Desulfomonilaceae</taxon>
        <taxon>Desulfomonile</taxon>
    </lineage>
</organism>
<evidence type="ECO:0000256" key="2">
    <source>
        <dbReference type="ARBA" id="ARBA00004496"/>
    </source>
</evidence>
<dbReference type="Proteomes" id="UP000807825">
    <property type="component" value="Unassembled WGS sequence"/>
</dbReference>
<dbReference type="EMBL" id="JACRDE010000097">
    <property type="protein sequence ID" value="MBI5248494.1"/>
    <property type="molecule type" value="Genomic_DNA"/>
</dbReference>
<accession>A0A9D6UZ17</accession>
<evidence type="ECO:0000256" key="8">
    <source>
        <dbReference type="ARBA" id="ARBA00023235"/>
    </source>
</evidence>
<feature type="active site" description="Proton acceptor" evidence="9">
    <location>
        <position position="8"/>
    </location>
</feature>
<dbReference type="HAMAP" id="MF_01014">
    <property type="entry name" value="HisA"/>
    <property type="match status" value="1"/>
</dbReference>
<dbReference type="InterPro" id="IPR006062">
    <property type="entry name" value="His_biosynth"/>
</dbReference>
<keyword evidence="5 9" id="KW-0963">Cytoplasm</keyword>
<keyword evidence="7 9" id="KW-0368">Histidine biosynthesis</keyword>
<evidence type="ECO:0000313" key="12">
    <source>
        <dbReference type="EMBL" id="MBI5248494.1"/>
    </source>
</evidence>
<dbReference type="CDD" id="cd04732">
    <property type="entry name" value="HisA"/>
    <property type="match status" value="1"/>
</dbReference>
<comment type="similarity">
    <text evidence="4 9 10">Belongs to the HisA/HisF family.</text>
</comment>
<dbReference type="GO" id="GO:0000105">
    <property type="term" value="P:L-histidine biosynthetic process"/>
    <property type="evidence" value="ECO:0007669"/>
    <property type="project" value="UniProtKB-UniRule"/>
</dbReference>
<proteinExistence type="inferred from homology"/>
<keyword evidence="8 9" id="KW-0413">Isomerase</keyword>
<dbReference type="GO" id="GO:0003949">
    <property type="term" value="F:1-(5-phosphoribosyl)-5-[(5-phosphoribosylamino)methylideneamino]imidazole-4-carboxamide isomerase activity"/>
    <property type="evidence" value="ECO:0007669"/>
    <property type="project" value="UniProtKB-UniRule"/>
</dbReference>
<evidence type="ECO:0000256" key="11">
    <source>
        <dbReference type="RuleBase" id="RU003658"/>
    </source>
</evidence>
<dbReference type="AlphaFoldDB" id="A0A9D6UZ17"/>
<comment type="pathway">
    <text evidence="3 9 11">Amino-acid biosynthesis; L-histidine biosynthesis; L-histidine from 5-phospho-alpha-D-ribose 1-diphosphate: step 4/9.</text>
</comment>
<evidence type="ECO:0000256" key="1">
    <source>
        <dbReference type="ARBA" id="ARBA00000901"/>
    </source>
</evidence>
<evidence type="ECO:0000256" key="7">
    <source>
        <dbReference type="ARBA" id="ARBA00023102"/>
    </source>
</evidence>
<comment type="caution">
    <text evidence="12">The sequence shown here is derived from an EMBL/GenBank/DDBJ whole genome shotgun (WGS) entry which is preliminary data.</text>
</comment>
<evidence type="ECO:0000256" key="10">
    <source>
        <dbReference type="RuleBase" id="RU003657"/>
    </source>
</evidence>
<evidence type="ECO:0000256" key="3">
    <source>
        <dbReference type="ARBA" id="ARBA00005133"/>
    </source>
</evidence>
<dbReference type="Pfam" id="PF00977">
    <property type="entry name" value="His_biosynth"/>
    <property type="match status" value="1"/>
</dbReference>
<feature type="active site" description="Proton donor" evidence="9">
    <location>
        <position position="129"/>
    </location>
</feature>
<dbReference type="InterPro" id="IPR011060">
    <property type="entry name" value="RibuloseP-bd_barrel"/>
</dbReference>
<dbReference type="InterPro" id="IPR044524">
    <property type="entry name" value="Isoase_HisA-like"/>
</dbReference>
<dbReference type="InterPro" id="IPR013785">
    <property type="entry name" value="Aldolase_TIM"/>
</dbReference>
<evidence type="ECO:0000256" key="6">
    <source>
        <dbReference type="ARBA" id="ARBA00022605"/>
    </source>
</evidence>
<evidence type="ECO:0000256" key="5">
    <source>
        <dbReference type="ARBA" id="ARBA00022490"/>
    </source>
</evidence>
<protein>
    <recommendedName>
        <fullName evidence="9 11">1-(5-phosphoribosyl)-5-[(5-phosphoribosylamino)methylideneamino] imidazole-4-carboxamide isomerase</fullName>
        <ecNumber evidence="9 11">5.3.1.16</ecNumber>
    </recommendedName>
    <alternativeName>
        <fullName evidence="9">Phosphoribosylformimino-5-aminoimidazole carboxamide ribotide isomerase</fullName>
    </alternativeName>
</protein>
<comment type="catalytic activity">
    <reaction evidence="1 9 11">
        <text>1-(5-phospho-beta-D-ribosyl)-5-[(5-phospho-beta-D-ribosylamino)methylideneamino]imidazole-4-carboxamide = 5-[(5-phospho-1-deoxy-D-ribulos-1-ylimino)methylamino]-1-(5-phospho-beta-D-ribosyl)imidazole-4-carboxamide</text>
        <dbReference type="Rhea" id="RHEA:15469"/>
        <dbReference type="ChEBI" id="CHEBI:58435"/>
        <dbReference type="ChEBI" id="CHEBI:58525"/>
        <dbReference type="EC" id="5.3.1.16"/>
    </reaction>
</comment>
<dbReference type="EC" id="5.3.1.16" evidence="9 11"/>